<evidence type="ECO:0000259" key="3">
    <source>
        <dbReference type="PROSITE" id="PS51186"/>
    </source>
</evidence>
<dbReference type="Proteomes" id="UP000076563">
    <property type="component" value="Unassembled WGS sequence"/>
</dbReference>
<dbReference type="STRING" id="1007103.GCA_000213315_06383"/>
<dbReference type="Pfam" id="PF00583">
    <property type="entry name" value="Acetyltransf_1"/>
    <property type="match status" value="1"/>
</dbReference>
<dbReference type="InterPro" id="IPR000182">
    <property type="entry name" value="GNAT_dom"/>
</dbReference>
<feature type="domain" description="N-acetyltransferase" evidence="3">
    <location>
        <begin position="8"/>
        <end position="158"/>
    </location>
</feature>
<dbReference type="PROSITE" id="PS51186">
    <property type="entry name" value="GNAT"/>
    <property type="match status" value="1"/>
</dbReference>
<keyword evidence="1" id="KW-0808">Transferase</keyword>
<dbReference type="EMBL" id="LQRA01000044">
    <property type="protein sequence ID" value="KZE81187.1"/>
    <property type="molecule type" value="Genomic_DNA"/>
</dbReference>
<protein>
    <recommendedName>
        <fullName evidence="3">N-acetyltransferase domain-containing protein</fullName>
    </recommendedName>
</protein>
<evidence type="ECO:0000256" key="2">
    <source>
        <dbReference type="ARBA" id="ARBA00023315"/>
    </source>
</evidence>
<dbReference type="PANTHER" id="PTHR43420">
    <property type="entry name" value="ACETYLTRANSFERASE"/>
    <property type="match status" value="1"/>
</dbReference>
<dbReference type="AlphaFoldDB" id="A0A163Z7G3"/>
<comment type="caution">
    <text evidence="4">The sequence shown here is derived from an EMBL/GenBank/DDBJ whole genome shotgun (WGS) entry which is preliminary data.</text>
</comment>
<dbReference type="InterPro" id="IPR050680">
    <property type="entry name" value="YpeA/RimI_acetyltransf"/>
</dbReference>
<name>A0A163Z7G3_9BACL</name>
<evidence type="ECO:0000313" key="5">
    <source>
        <dbReference type="Proteomes" id="UP000076563"/>
    </source>
</evidence>
<dbReference type="SUPFAM" id="SSF55729">
    <property type="entry name" value="Acyl-CoA N-acyltransferases (Nat)"/>
    <property type="match status" value="1"/>
</dbReference>
<keyword evidence="5" id="KW-1185">Reference proteome</keyword>
<evidence type="ECO:0000256" key="1">
    <source>
        <dbReference type="ARBA" id="ARBA00022679"/>
    </source>
</evidence>
<gene>
    <name evidence="4" type="ORF">AV654_01445</name>
</gene>
<dbReference type="OrthoDB" id="4228396at2"/>
<evidence type="ECO:0000313" key="4">
    <source>
        <dbReference type="EMBL" id="KZE81187.1"/>
    </source>
</evidence>
<organism evidence="4 5">
    <name type="scientific">Paenibacillus elgii</name>
    <dbReference type="NCBI Taxonomy" id="189691"/>
    <lineage>
        <taxon>Bacteria</taxon>
        <taxon>Bacillati</taxon>
        <taxon>Bacillota</taxon>
        <taxon>Bacilli</taxon>
        <taxon>Bacillales</taxon>
        <taxon>Paenibacillaceae</taxon>
        <taxon>Paenibacillus</taxon>
    </lineage>
</organism>
<dbReference type="GO" id="GO:0016747">
    <property type="term" value="F:acyltransferase activity, transferring groups other than amino-acyl groups"/>
    <property type="evidence" value="ECO:0007669"/>
    <property type="project" value="InterPro"/>
</dbReference>
<dbReference type="InterPro" id="IPR016181">
    <property type="entry name" value="Acyl_CoA_acyltransferase"/>
</dbReference>
<proteinExistence type="predicted"/>
<accession>A0A163Z7G3</accession>
<sequence length="294" mass="32186">MGESAMELTVKRLSECTLNQAIEAWNKGFEDYYVQIVMTIDAFLARMVAESLSADYSFVAFDGDEPVGIILNGIRTTNGVKTAWNGGTAVAVSHRRHGVARQLLEASIRLYQEEGVSLATLEAFKQNEKAIALYRKMGYEVTDQLVLLESAEAWQPGELPRGDYTVRWSGPHEAARLPFYNANSAWQTGWQSLKDGHTVIASDSEGRPVGYALVKRAYDASGEHVSTLLYQCVTSPDVTDAGGIVRLLCSEVFDGADALRKRAFNLSKTSVCVEVLTAGGFTVAVEQVKMDKSL</sequence>
<reference evidence="5" key="1">
    <citation type="submission" date="2016-01" db="EMBL/GenBank/DDBJ databases">
        <title>Draft genome of Chromobacterium sp. F49.</title>
        <authorList>
            <person name="Hong K.W."/>
        </authorList>
    </citation>
    <scope>NUCLEOTIDE SEQUENCE [LARGE SCALE GENOMIC DNA]</scope>
    <source>
        <strain evidence="5">M63</strain>
    </source>
</reference>
<keyword evidence="2" id="KW-0012">Acyltransferase</keyword>
<dbReference type="eggNOG" id="COG0456">
    <property type="taxonomic scope" value="Bacteria"/>
</dbReference>
<dbReference type="CDD" id="cd04301">
    <property type="entry name" value="NAT_SF"/>
    <property type="match status" value="1"/>
</dbReference>
<dbReference type="Gene3D" id="3.40.630.30">
    <property type="match status" value="1"/>
</dbReference>